<accession>A0A662Z770</accession>
<reference evidence="1 2" key="1">
    <citation type="submission" date="2016-10" db="EMBL/GenBank/DDBJ databases">
        <authorList>
            <person name="Varghese N."/>
            <person name="Submissions S."/>
        </authorList>
    </citation>
    <scope>NUCLEOTIDE SEQUENCE [LARGE SCALE GENOMIC DNA]</scope>
    <source>
        <strain evidence="1 2">22B</strain>
    </source>
</reference>
<dbReference type="RefSeq" id="WP_074838936.1">
    <property type="nucleotide sequence ID" value="NZ_FOSF01000004.1"/>
</dbReference>
<name>A0A662Z770_9GAMM</name>
<evidence type="ECO:0000313" key="2">
    <source>
        <dbReference type="Proteomes" id="UP000243374"/>
    </source>
</evidence>
<proteinExistence type="predicted"/>
<evidence type="ECO:0000313" key="1">
    <source>
        <dbReference type="EMBL" id="SFJ85017.1"/>
    </source>
</evidence>
<protein>
    <submittedName>
        <fullName evidence="1">Uncharacterized protein</fullName>
    </submittedName>
</protein>
<organism evidence="1 2">
    <name type="scientific">Succinivibrio dextrinosolvens</name>
    <dbReference type="NCBI Taxonomy" id="83771"/>
    <lineage>
        <taxon>Bacteria</taxon>
        <taxon>Pseudomonadati</taxon>
        <taxon>Pseudomonadota</taxon>
        <taxon>Gammaproteobacteria</taxon>
        <taxon>Aeromonadales</taxon>
        <taxon>Succinivibrionaceae</taxon>
        <taxon>Succinivibrio</taxon>
    </lineage>
</organism>
<dbReference type="AlphaFoldDB" id="A0A662Z770"/>
<dbReference type="EMBL" id="FOSF01000004">
    <property type="protein sequence ID" value="SFJ85017.1"/>
    <property type="molecule type" value="Genomic_DNA"/>
</dbReference>
<gene>
    <name evidence="1" type="ORF">SAMN04487865_100475</name>
</gene>
<dbReference type="OrthoDB" id="1444802at2"/>
<dbReference type="Proteomes" id="UP000243374">
    <property type="component" value="Unassembled WGS sequence"/>
</dbReference>
<sequence>MKVNGRTTVGKFKSMFKDEFGVGVRVYHGVNFAKDNATLASIRAGEPKKKSDDFEIHAFTKVGNAEKAFKDAFAVKIQIENKEGELADDKATLASLKLQGIKKFISSIFK</sequence>
<keyword evidence="2" id="KW-1185">Reference proteome</keyword>